<reference evidence="1 2" key="1">
    <citation type="submission" date="2008-08" db="EMBL/GenBank/DDBJ databases">
        <authorList>
            <person name="Madupu R."/>
            <person name="Durkin A.S."/>
            <person name="Torralba M."/>
            <person name="Methe B."/>
            <person name="Sutton G.G."/>
            <person name="Strausberg R.L."/>
            <person name="Nelson K.E."/>
        </authorList>
    </citation>
    <scope>NUCLEOTIDE SEQUENCE [LARGE SCALE GENOMIC DNA]</scope>
    <source>
        <strain evidence="1 2">RM3267</strain>
    </source>
</reference>
<accession>B9D1L2</accession>
<gene>
    <name evidence="1" type="ORF">CAMRE0001_0676</name>
</gene>
<comment type="caution">
    <text evidence="1">The sequence shown here is derived from an EMBL/GenBank/DDBJ whole genome shotgun (WGS) entry which is preliminary data.</text>
</comment>
<proteinExistence type="predicted"/>
<organism evidence="1 2">
    <name type="scientific">Campylobacter rectus RM3267</name>
    <dbReference type="NCBI Taxonomy" id="553218"/>
    <lineage>
        <taxon>Bacteria</taxon>
        <taxon>Pseudomonadati</taxon>
        <taxon>Campylobacterota</taxon>
        <taxon>Epsilonproteobacteria</taxon>
        <taxon>Campylobacterales</taxon>
        <taxon>Campylobacteraceae</taxon>
        <taxon>Campylobacter</taxon>
    </lineage>
</organism>
<evidence type="ECO:0000313" key="1">
    <source>
        <dbReference type="EMBL" id="EEF14120.1"/>
    </source>
</evidence>
<dbReference type="Proteomes" id="UP000003082">
    <property type="component" value="Unassembled WGS sequence"/>
</dbReference>
<dbReference type="AlphaFoldDB" id="B9D1L2"/>
<evidence type="ECO:0000313" key="2">
    <source>
        <dbReference type="Proteomes" id="UP000003082"/>
    </source>
</evidence>
<dbReference type="EMBL" id="ACFU01000009">
    <property type="protein sequence ID" value="EEF14120.1"/>
    <property type="molecule type" value="Genomic_DNA"/>
</dbReference>
<keyword evidence="2" id="KW-1185">Reference proteome</keyword>
<sequence length="52" mass="6145">MGLYLQMRQLSLRLLSLGLGVFVENVFLKFVKYGDNFAFIEFCFLEKCLYRA</sequence>
<name>B9D1L2_CAMRE</name>
<protein>
    <submittedName>
        <fullName evidence="1">Uncharacterized protein</fullName>
    </submittedName>
</protein>